<dbReference type="Proteomes" id="UP000284706">
    <property type="component" value="Unassembled WGS sequence"/>
</dbReference>
<dbReference type="AlphaFoldDB" id="A0A409Y9W3"/>
<feature type="region of interest" description="Disordered" evidence="1">
    <location>
        <begin position="42"/>
        <end position="77"/>
    </location>
</feature>
<accession>A0A409Y9W3</accession>
<evidence type="ECO:0000313" key="3">
    <source>
        <dbReference type="Proteomes" id="UP000284706"/>
    </source>
</evidence>
<protein>
    <submittedName>
        <fullName evidence="2">Uncharacterized protein</fullName>
    </submittedName>
</protein>
<reference evidence="2 3" key="1">
    <citation type="journal article" date="2018" name="Evol. Lett.">
        <title>Horizontal gene cluster transfer increased hallucinogenic mushroom diversity.</title>
        <authorList>
            <person name="Reynolds H.T."/>
            <person name="Vijayakumar V."/>
            <person name="Gluck-Thaler E."/>
            <person name="Korotkin H.B."/>
            <person name="Matheny P.B."/>
            <person name="Slot J.C."/>
        </authorList>
    </citation>
    <scope>NUCLEOTIDE SEQUENCE [LARGE SCALE GENOMIC DNA]</scope>
    <source>
        <strain evidence="2 3">SRW20</strain>
    </source>
</reference>
<feature type="compositionally biased region" description="Polar residues" evidence="1">
    <location>
        <begin position="53"/>
        <end position="63"/>
    </location>
</feature>
<organism evidence="2 3">
    <name type="scientific">Gymnopilus dilepis</name>
    <dbReference type="NCBI Taxonomy" id="231916"/>
    <lineage>
        <taxon>Eukaryota</taxon>
        <taxon>Fungi</taxon>
        <taxon>Dikarya</taxon>
        <taxon>Basidiomycota</taxon>
        <taxon>Agaricomycotina</taxon>
        <taxon>Agaricomycetes</taxon>
        <taxon>Agaricomycetidae</taxon>
        <taxon>Agaricales</taxon>
        <taxon>Agaricineae</taxon>
        <taxon>Hymenogastraceae</taxon>
        <taxon>Gymnopilus</taxon>
    </lineage>
</organism>
<proteinExistence type="predicted"/>
<evidence type="ECO:0000313" key="2">
    <source>
        <dbReference type="EMBL" id="PPQ99683.1"/>
    </source>
</evidence>
<comment type="caution">
    <text evidence="2">The sequence shown here is derived from an EMBL/GenBank/DDBJ whole genome shotgun (WGS) entry which is preliminary data.</text>
</comment>
<dbReference type="InParanoid" id="A0A409Y9W3"/>
<evidence type="ECO:0000256" key="1">
    <source>
        <dbReference type="SAM" id="MobiDB-lite"/>
    </source>
</evidence>
<dbReference type="EMBL" id="NHYE01001049">
    <property type="protein sequence ID" value="PPQ99683.1"/>
    <property type="molecule type" value="Genomic_DNA"/>
</dbReference>
<sequence>MSFSVDDLASSFSSSHIGQEAIDLAALQAQLAEALLGGSAGPGHARGCHVSSGHKQYATQPCSTPAPRTPSLSSSLNNSWVTDASSKRGSYISSAYMDDMEEDERMVEELLIPASPTLGSVSGSHYGNPPATFSLTTAHNTDSNMYSVCERPSEPSPTSPSTSAFTSTDPFYLAQLQALANPTPQPQSIFAQNGRLAQNSPFALPQYHSFHAHGQNWEHSPVAIQTAAAF</sequence>
<keyword evidence="3" id="KW-1185">Reference proteome</keyword>
<gene>
    <name evidence="2" type="ORF">CVT26_009109</name>
</gene>
<dbReference type="OrthoDB" id="3060359at2759"/>
<name>A0A409Y9W3_9AGAR</name>